<organism evidence="1 2">
    <name type="scientific">Hyella patelloides LEGE 07179</name>
    <dbReference type="NCBI Taxonomy" id="945734"/>
    <lineage>
        <taxon>Bacteria</taxon>
        <taxon>Bacillati</taxon>
        <taxon>Cyanobacteriota</taxon>
        <taxon>Cyanophyceae</taxon>
        <taxon>Pleurocapsales</taxon>
        <taxon>Hyellaceae</taxon>
        <taxon>Hyella</taxon>
    </lineage>
</organism>
<name>A0A563VWK4_9CYAN</name>
<dbReference type="EMBL" id="CAACVJ010000302">
    <property type="protein sequence ID" value="VEP15791.1"/>
    <property type="molecule type" value="Genomic_DNA"/>
</dbReference>
<gene>
    <name evidence="1" type="ORF">H1P_3700008</name>
</gene>
<dbReference type="SUPFAM" id="SSF53098">
    <property type="entry name" value="Ribonuclease H-like"/>
    <property type="match status" value="1"/>
</dbReference>
<dbReference type="InterPro" id="IPR036397">
    <property type="entry name" value="RNaseH_sf"/>
</dbReference>
<dbReference type="Proteomes" id="UP000320055">
    <property type="component" value="Unassembled WGS sequence"/>
</dbReference>
<reference evidence="1 2" key="1">
    <citation type="submission" date="2019-01" db="EMBL/GenBank/DDBJ databases">
        <authorList>
            <person name="Brito A."/>
        </authorList>
    </citation>
    <scope>NUCLEOTIDE SEQUENCE [LARGE SCALE GENOMIC DNA]</scope>
    <source>
        <strain evidence="1">1</strain>
    </source>
</reference>
<evidence type="ECO:0000313" key="2">
    <source>
        <dbReference type="Proteomes" id="UP000320055"/>
    </source>
</evidence>
<proteinExistence type="predicted"/>
<keyword evidence="2" id="KW-1185">Reference proteome</keyword>
<dbReference type="GO" id="GO:0003676">
    <property type="term" value="F:nucleic acid binding"/>
    <property type="evidence" value="ECO:0007669"/>
    <property type="project" value="InterPro"/>
</dbReference>
<sequence length="80" mass="9313">MRRGNLGAGGALFQPPYTPEVNPIERLWRYLKDRLEWYVFENLEFLRITLSKILHKLNNSIISSITCYPFIVDALCVANI</sequence>
<dbReference type="Gene3D" id="3.30.420.10">
    <property type="entry name" value="Ribonuclease H-like superfamily/Ribonuclease H"/>
    <property type="match status" value="1"/>
</dbReference>
<evidence type="ECO:0008006" key="3">
    <source>
        <dbReference type="Google" id="ProtNLM"/>
    </source>
</evidence>
<protein>
    <recommendedName>
        <fullName evidence="3">Tc1-like transposase DDE domain-containing protein</fullName>
    </recommendedName>
</protein>
<evidence type="ECO:0000313" key="1">
    <source>
        <dbReference type="EMBL" id="VEP15791.1"/>
    </source>
</evidence>
<accession>A0A563VWK4</accession>
<dbReference type="InterPro" id="IPR012337">
    <property type="entry name" value="RNaseH-like_sf"/>
</dbReference>
<dbReference type="AlphaFoldDB" id="A0A563VWK4"/>